<name>A0A5B6VBU7_9ROSI</name>
<dbReference type="AlphaFoldDB" id="A0A5B6VBU7"/>
<organism evidence="1 2">
    <name type="scientific">Gossypium australe</name>
    <dbReference type="NCBI Taxonomy" id="47621"/>
    <lineage>
        <taxon>Eukaryota</taxon>
        <taxon>Viridiplantae</taxon>
        <taxon>Streptophyta</taxon>
        <taxon>Embryophyta</taxon>
        <taxon>Tracheophyta</taxon>
        <taxon>Spermatophyta</taxon>
        <taxon>Magnoliopsida</taxon>
        <taxon>eudicotyledons</taxon>
        <taxon>Gunneridae</taxon>
        <taxon>Pentapetalae</taxon>
        <taxon>rosids</taxon>
        <taxon>malvids</taxon>
        <taxon>Malvales</taxon>
        <taxon>Malvaceae</taxon>
        <taxon>Malvoideae</taxon>
        <taxon>Gossypium</taxon>
    </lineage>
</organism>
<reference evidence="2" key="1">
    <citation type="journal article" date="2019" name="Plant Biotechnol. J.">
        <title>Genome sequencing of the Australian wild diploid species Gossypium australe highlights disease resistance and delayed gland morphogenesis.</title>
        <authorList>
            <person name="Cai Y."/>
            <person name="Cai X."/>
            <person name="Wang Q."/>
            <person name="Wang P."/>
            <person name="Zhang Y."/>
            <person name="Cai C."/>
            <person name="Xu Y."/>
            <person name="Wang K."/>
            <person name="Zhou Z."/>
            <person name="Wang C."/>
            <person name="Geng S."/>
            <person name="Li B."/>
            <person name="Dong Q."/>
            <person name="Hou Y."/>
            <person name="Wang H."/>
            <person name="Ai P."/>
            <person name="Liu Z."/>
            <person name="Yi F."/>
            <person name="Sun M."/>
            <person name="An G."/>
            <person name="Cheng J."/>
            <person name="Zhang Y."/>
            <person name="Shi Q."/>
            <person name="Xie Y."/>
            <person name="Shi X."/>
            <person name="Chang Y."/>
            <person name="Huang F."/>
            <person name="Chen Y."/>
            <person name="Hong S."/>
            <person name="Mi L."/>
            <person name="Sun Q."/>
            <person name="Zhang L."/>
            <person name="Zhou B."/>
            <person name="Peng R."/>
            <person name="Zhang X."/>
            <person name="Liu F."/>
        </authorList>
    </citation>
    <scope>NUCLEOTIDE SEQUENCE [LARGE SCALE GENOMIC DNA]</scope>
    <source>
        <strain evidence="2">cv. PA1801</strain>
    </source>
</reference>
<proteinExistence type="predicted"/>
<evidence type="ECO:0000313" key="1">
    <source>
        <dbReference type="EMBL" id="KAA3466456.1"/>
    </source>
</evidence>
<evidence type="ECO:0000313" key="2">
    <source>
        <dbReference type="Proteomes" id="UP000325315"/>
    </source>
</evidence>
<accession>A0A5B6VBU7</accession>
<gene>
    <name evidence="1" type="ORF">EPI10_001547</name>
</gene>
<dbReference type="OrthoDB" id="1002204at2759"/>
<keyword evidence="2" id="KW-1185">Reference proteome</keyword>
<protein>
    <submittedName>
        <fullName evidence="1">DNA/RNA polymerases superfamily protein</fullName>
    </submittedName>
</protein>
<sequence length="63" mass="7257">MQLSVMSDGGLLTEWQTKQVTDEELANKVRQVEQGMRADFALNNERVLCFRGRLFVPSNEELQ</sequence>
<dbReference type="Proteomes" id="UP000325315">
    <property type="component" value="Unassembled WGS sequence"/>
</dbReference>
<dbReference type="EMBL" id="SMMG02000007">
    <property type="protein sequence ID" value="KAA3466456.1"/>
    <property type="molecule type" value="Genomic_DNA"/>
</dbReference>
<comment type="caution">
    <text evidence="1">The sequence shown here is derived from an EMBL/GenBank/DDBJ whole genome shotgun (WGS) entry which is preliminary data.</text>
</comment>